<evidence type="ECO:0000313" key="2">
    <source>
        <dbReference type="Proteomes" id="UP001230268"/>
    </source>
</evidence>
<dbReference type="Proteomes" id="UP001230268">
    <property type="component" value="Unassembled WGS sequence"/>
</dbReference>
<accession>A0AAD8UVE9</accession>
<reference evidence="1" key="1">
    <citation type="submission" date="2023-08" db="EMBL/GenBank/DDBJ databases">
        <title>Draft sequence of the Babesia gibsoni genome.</title>
        <authorList>
            <person name="Yamagishi J.Y."/>
            <person name="Xuan X.X."/>
        </authorList>
    </citation>
    <scope>NUCLEOTIDE SEQUENCE</scope>
    <source>
        <strain evidence="1">Azabu</strain>
    </source>
</reference>
<protein>
    <submittedName>
        <fullName evidence="1">Uncharacterized protein</fullName>
    </submittedName>
</protein>
<keyword evidence="2" id="KW-1185">Reference proteome</keyword>
<sequence length="413" mass="47148">MRIPNASPCGILSNFETRCTEFFHPNVLAYVLRNRAAQLSRNVRAREDLNDHVSAELWRMGAAVVSSSCHLEPQTAATLLLSFAKLGVTLPDAVREITATYKFNNATPKAISLTLNAFSRHPNALEHISNRFWFHMTESIENTAYLFNPQDVATCALSLTGILASYRNNRENITIDRDTVKRLRSTYRTMLKHADRILNNSGPEGFRTRDLYCLLLSVYSSNVDAHKLIIAALGIDDTILLLDMMPPPDFVAATLEERRIKRDVVRAEKAFVEWCFQYLNEYLDCLKERELARVAAACNRLRCWSQDSFAINFADAWTNTLRSTDKMAPNILNHGICYFMRRYETSVSRELSAVSPEEQQRIAKVSDACARIGEMLHEHAKSHYTPEELRKVEELIHIADQCRVKRAYKTAPR</sequence>
<organism evidence="1 2">
    <name type="scientific">Babesia gibsoni</name>
    <dbReference type="NCBI Taxonomy" id="33632"/>
    <lineage>
        <taxon>Eukaryota</taxon>
        <taxon>Sar</taxon>
        <taxon>Alveolata</taxon>
        <taxon>Apicomplexa</taxon>
        <taxon>Aconoidasida</taxon>
        <taxon>Piroplasmida</taxon>
        <taxon>Babesiidae</taxon>
        <taxon>Babesia</taxon>
    </lineage>
</organism>
<proteinExistence type="predicted"/>
<evidence type="ECO:0000313" key="1">
    <source>
        <dbReference type="EMBL" id="KAK1444538.1"/>
    </source>
</evidence>
<comment type="caution">
    <text evidence="1">The sequence shown here is derived from an EMBL/GenBank/DDBJ whole genome shotgun (WGS) entry which is preliminary data.</text>
</comment>
<name>A0AAD8UVE9_BABGI</name>
<dbReference type="EMBL" id="JAVEPI010000001">
    <property type="protein sequence ID" value="KAK1444538.1"/>
    <property type="molecule type" value="Genomic_DNA"/>
</dbReference>
<gene>
    <name evidence="1" type="ORF">BgAZ_104440</name>
</gene>
<dbReference type="AlphaFoldDB" id="A0AAD8UVE9"/>